<dbReference type="Pfam" id="PF24722">
    <property type="entry name" value="DUF7674"/>
    <property type="match status" value="1"/>
</dbReference>
<evidence type="ECO:0000313" key="3">
    <source>
        <dbReference type="Proteomes" id="UP000593890"/>
    </source>
</evidence>
<keyword evidence="3" id="KW-1185">Reference proteome</keyword>
<dbReference type="AlphaFoldDB" id="A0A7I8D7Z8"/>
<evidence type="ECO:0000259" key="1">
    <source>
        <dbReference type="Pfam" id="PF24722"/>
    </source>
</evidence>
<dbReference type="KEGG" id="sman:C12CBH8_13930"/>
<dbReference type="EMBL" id="AP023321">
    <property type="protein sequence ID" value="BCI60754.1"/>
    <property type="molecule type" value="Genomic_DNA"/>
</dbReference>
<evidence type="ECO:0000313" key="2">
    <source>
        <dbReference type="EMBL" id="BCI60754.1"/>
    </source>
</evidence>
<proteinExistence type="predicted"/>
<organism evidence="2 3">
    <name type="scientific">Solibaculum mannosilyticum</name>
    <dbReference type="NCBI Taxonomy" id="2780922"/>
    <lineage>
        <taxon>Bacteria</taxon>
        <taxon>Bacillati</taxon>
        <taxon>Bacillota</taxon>
        <taxon>Clostridia</taxon>
        <taxon>Eubacteriales</taxon>
        <taxon>Oscillospiraceae</taxon>
        <taxon>Solibaculum</taxon>
    </lineage>
</organism>
<protein>
    <recommendedName>
        <fullName evidence="1">DUF7674 domain-containing protein</fullName>
    </recommendedName>
</protein>
<feature type="domain" description="DUF7674" evidence="1">
    <location>
        <begin position="133"/>
        <end position="238"/>
    </location>
</feature>
<sequence>MENNQAFELIKERISPILAKVEMPCVSDEETDDQKGRKAVFASSEQAIVLQWDAQQKKYRLSRAAVENGKVSDSPKQLALWLFDPDTNDLTDAKSIANDFEDTVNDLFTSKRAISQREEAKSRNRNTLEGMIHRFMETYPQFQDQYDAHQEKYGEILPDTFIQEIIFPYLLDLLTQKKNAFIKRVFEIINESYTMGNVDLKSAITYTLFGMLMDYPEQEELALKYMDENLKRAWMAMRRLLEKDRAKGKKASIV</sequence>
<dbReference type="RefSeq" id="WP_215532878.1">
    <property type="nucleotide sequence ID" value="NZ_AP023321.1"/>
</dbReference>
<reference evidence="3" key="1">
    <citation type="submission" date="2020-07" db="EMBL/GenBank/DDBJ databases">
        <title>Complete genome sequencing of Clostridia bacterium strain 12CBH8.</title>
        <authorList>
            <person name="Sakamoto M."/>
            <person name="Murakami T."/>
            <person name="Mori H."/>
        </authorList>
    </citation>
    <scope>NUCLEOTIDE SEQUENCE [LARGE SCALE GENOMIC DNA]</scope>
    <source>
        <strain evidence="3">12CBH8</strain>
    </source>
</reference>
<name>A0A7I8D7Z8_9FIRM</name>
<dbReference type="Proteomes" id="UP000593890">
    <property type="component" value="Chromosome"/>
</dbReference>
<dbReference type="InterPro" id="IPR056091">
    <property type="entry name" value="DUF7674"/>
</dbReference>
<gene>
    <name evidence="2" type="ORF">C12CBH8_13930</name>
</gene>
<accession>A0A7I8D7Z8</accession>